<dbReference type="GO" id="GO:0016491">
    <property type="term" value="F:oxidoreductase activity"/>
    <property type="evidence" value="ECO:0007669"/>
    <property type="project" value="InterPro"/>
</dbReference>
<dbReference type="InterPro" id="IPR051796">
    <property type="entry name" value="ISF_SsuE-like"/>
</dbReference>
<evidence type="ECO:0000313" key="4">
    <source>
        <dbReference type="EMBL" id="KAA5206700.1"/>
    </source>
</evidence>
<dbReference type="EMBL" id="VWAQ01000013">
    <property type="protein sequence ID" value="KAA5206700.1"/>
    <property type="molecule type" value="Genomic_DNA"/>
</dbReference>
<dbReference type="InterPro" id="IPR029039">
    <property type="entry name" value="Flavoprotein-like_sf"/>
</dbReference>
<dbReference type="SUPFAM" id="SSF52218">
    <property type="entry name" value="Flavoproteins"/>
    <property type="match status" value="1"/>
</dbReference>
<reference evidence="4 5" key="1">
    <citation type="journal article" date="2019" name="Nat. Med.">
        <title>A library of human gut bacterial isolates paired with longitudinal multiomics data enables mechanistic microbiome research.</title>
        <authorList>
            <person name="Poyet M."/>
            <person name="Groussin M."/>
            <person name="Gibbons S.M."/>
            <person name="Avila-Pacheco J."/>
            <person name="Jiang X."/>
            <person name="Kearney S.M."/>
            <person name="Perrotta A.R."/>
            <person name="Berdy B."/>
            <person name="Zhao S."/>
            <person name="Lieberman T.D."/>
            <person name="Swanson P.K."/>
            <person name="Smith M."/>
            <person name="Roesemann S."/>
            <person name="Alexander J.E."/>
            <person name="Rich S.A."/>
            <person name="Livny J."/>
            <person name="Vlamakis H."/>
            <person name="Clish C."/>
            <person name="Bullock K."/>
            <person name="Deik A."/>
            <person name="Scott J."/>
            <person name="Pierce K.A."/>
            <person name="Xavier R.J."/>
            <person name="Alm E.J."/>
        </authorList>
    </citation>
    <scope>NUCLEOTIDE SEQUENCE [LARGE SCALE GENOMIC DNA]</scope>
    <source>
        <strain evidence="4 5">BIOML-A1</strain>
    </source>
</reference>
<evidence type="ECO:0000256" key="1">
    <source>
        <dbReference type="ARBA" id="ARBA00022630"/>
    </source>
</evidence>
<sequence>MKIVILTGSPRKKGNSNYLAEQFAKGANNAGHEVFVFDCVKQKVGGCLACDFCGMNGPCSQKDDFTNILRPQLETADMIVLVSPIYYYGLSSQLKAVIDRFYALNGSMRNKKSALLVTMADTNNATAFSAVDYYHALGRYLGWKNVGEVIGKGLWGKADALGSPAANNAYELGKSL</sequence>
<dbReference type="Gene3D" id="3.40.50.360">
    <property type="match status" value="1"/>
</dbReference>
<keyword evidence="1" id="KW-0285">Flavoprotein</keyword>
<evidence type="ECO:0000256" key="2">
    <source>
        <dbReference type="ARBA" id="ARBA00022643"/>
    </source>
</evidence>
<gene>
    <name evidence="4" type="ORF">F2Z25_15720</name>
</gene>
<name>A0A5M5XHG7_BACFG</name>
<dbReference type="PANTHER" id="PTHR43278:SF2">
    <property type="entry name" value="IRON-SULFUR FLAVOPROTEIN"/>
    <property type="match status" value="1"/>
</dbReference>
<feature type="domain" description="NADPH-dependent FMN reductase-like" evidence="3">
    <location>
        <begin position="1"/>
        <end position="148"/>
    </location>
</feature>
<evidence type="ECO:0000259" key="3">
    <source>
        <dbReference type="Pfam" id="PF03358"/>
    </source>
</evidence>
<dbReference type="Pfam" id="PF03358">
    <property type="entry name" value="FMN_red"/>
    <property type="match status" value="1"/>
</dbReference>
<proteinExistence type="predicted"/>
<evidence type="ECO:0000313" key="5">
    <source>
        <dbReference type="Proteomes" id="UP000429838"/>
    </source>
</evidence>
<comment type="caution">
    <text evidence="4">The sequence shown here is derived from an EMBL/GenBank/DDBJ whole genome shotgun (WGS) entry which is preliminary data.</text>
</comment>
<dbReference type="AlphaFoldDB" id="A0A5M5XHG7"/>
<protein>
    <submittedName>
        <fullName evidence="4">Flavodoxin family protein</fullName>
    </submittedName>
</protein>
<organism evidence="4 5">
    <name type="scientific">Bacteroides fragilis</name>
    <dbReference type="NCBI Taxonomy" id="817"/>
    <lineage>
        <taxon>Bacteria</taxon>
        <taxon>Pseudomonadati</taxon>
        <taxon>Bacteroidota</taxon>
        <taxon>Bacteroidia</taxon>
        <taxon>Bacteroidales</taxon>
        <taxon>Bacteroidaceae</taxon>
        <taxon>Bacteroides</taxon>
    </lineage>
</organism>
<dbReference type="InterPro" id="IPR005025">
    <property type="entry name" value="FMN_Rdtase-like_dom"/>
</dbReference>
<dbReference type="PANTHER" id="PTHR43278">
    <property type="entry name" value="NAD(P)H-DEPENDENT FMN-CONTAINING OXIDOREDUCTASE YWQN-RELATED"/>
    <property type="match status" value="1"/>
</dbReference>
<dbReference type="Proteomes" id="UP000429838">
    <property type="component" value="Unassembled WGS sequence"/>
</dbReference>
<accession>A0A5M5XHG7</accession>
<keyword evidence="2" id="KW-0288">FMN</keyword>